<dbReference type="InterPro" id="IPR029063">
    <property type="entry name" value="SAM-dependent_MTases_sf"/>
</dbReference>
<sequence>MAESVPTTTSGDGPFSYAKNSEFQKDSANLVKAMIHEAIIEKLDGDMSSPVSLVDLGCSVGPNTFLAATNMIEALETKTSIGLEYEVFFNDHAANDFNKLFASLPPPPQRKYHAAAVPGSFHRRLFSRGRITLAYSFFTLHYLSKVPEEISDIKSPAWNDGRIHYTNAGASPHVAKGYLEQFKRDMRAFLSARGEEIVKGGLMFLIIPGIADGRNHSQSSYAVIFSLLESSVLELANEGVIGKGEVDGFNLAFYFPRMGEAGEVIEEDGCFSVERAEMINPRSNLSARAIVGHLRAGMEGSFKEHFGESVMEKVFGRALDKADEFSDQLEASLRDSPQLFYVLKRK</sequence>
<evidence type="ECO:0000256" key="1">
    <source>
        <dbReference type="ARBA" id="ARBA00007967"/>
    </source>
</evidence>
<dbReference type="EC" id="2.1.1.276" evidence="6"/>
<evidence type="ECO:0000256" key="3">
    <source>
        <dbReference type="ARBA" id="ARBA00022679"/>
    </source>
</evidence>
<comment type="similarity">
    <text evidence="1">Belongs to the methyltransferase superfamily. Type-7 methyltransferase family.</text>
</comment>
<comment type="caution">
    <text evidence="6">The sequence shown here is derived from an EMBL/GenBank/DDBJ whole genome shotgun (WGS) entry which is preliminary data.</text>
</comment>
<dbReference type="Gene3D" id="1.10.1200.270">
    <property type="entry name" value="Methyltransferase, alpha-helical capping domain"/>
    <property type="match status" value="1"/>
</dbReference>
<dbReference type="GO" id="GO:0046872">
    <property type="term" value="F:metal ion binding"/>
    <property type="evidence" value="ECO:0007669"/>
    <property type="project" value="UniProtKB-KW"/>
</dbReference>
<dbReference type="PANTHER" id="PTHR31009">
    <property type="entry name" value="S-ADENOSYL-L-METHIONINE:CARBOXYL METHYLTRANSFERASE FAMILY PROTEIN"/>
    <property type="match status" value="1"/>
</dbReference>
<reference evidence="6 7" key="1">
    <citation type="submission" date="2024-06" db="EMBL/GenBank/DDBJ databases">
        <title>A chromosome level genome sequence of Diviner's sage (Salvia divinorum).</title>
        <authorList>
            <person name="Ford S.A."/>
            <person name="Ro D.-K."/>
            <person name="Ness R.W."/>
            <person name="Phillips M.A."/>
        </authorList>
    </citation>
    <scope>NUCLEOTIDE SEQUENCE [LARGE SCALE GENOMIC DNA]</scope>
    <source>
        <strain evidence="6">SAF-2024a</strain>
        <tissue evidence="6">Leaf</tissue>
    </source>
</reference>
<evidence type="ECO:0000256" key="2">
    <source>
        <dbReference type="ARBA" id="ARBA00022603"/>
    </source>
</evidence>
<dbReference type="AlphaFoldDB" id="A0ABD1ICL0"/>
<keyword evidence="2 6" id="KW-0489">Methyltransferase</keyword>
<keyword evidence="4" id="KW-0479">Metal-binding</keyword>
<dbReference type="Pfam" id="PF03492">
    <property type="entry name" value="Methyltransf_7"/>
    <property type="match status" value="1"/>
</dbReference>
<evidence type="ECO:0000313" key="7">
    <source>
        <dbReference type="Proteomes" id="UP001567538"/>
    </source>
</evidence>
<organism evidence="6 7">
    <name type="scientific">Salvia divinorum</name>
    <name type="common">Maria pastora</name>
    <name type="synonym">Diviner's sage</name>
    <dbReference type="NCBI Taxonomy" id="28513"/>
    <lineage>
        <taxon>Eukaryota</taxon>
        <taxon>Viridiplantae</taxon>
        <taxon>Streptophyta</taxon>
        <taxon>Embryophyta</taxon>
        <taxon>Tracheophyta</taxon>
        <taxon>Spermatophyta</taxon>
        <taxon>Magnoliopsida</taxon>
        <taxon>eudicotyledons</taxon>
        <taxon>Gunneridae</taxon>
        <taxon>Pentapetalae</taxon>
        <taxon>asterids</taxon>
        <taxon>lamiids</taxon>
        <taxon>Lamiales</taxon>
        <taxon>Lamiaceae</taxon>
        <taxon>Nepetoideae</taxon>
        <taxon>Mentheae</taxon>
        <taxon>Salviinae</taxon>
        <taxon>Salvia</taxon>
        <taxon>Salvia subgen. Calosphace</taxon>
    </lineage>
</organism>
<keyword evidence="7" id="KW-1185">Reference proteome</keyword>
<dbReference type="InterPro" id="IPR042086">
    <property type="entry name" value="MeTrfase_capping"/>
</dbReference>
<dbReference type="Gene3D" id="3.40.50.150">
    <property type="entry name" value="Vaccinia Virus protein VP39"/>
    <property type="match status" value="1"/>
</dbReference>
<evidence type="ECO:0000256" key="5">
    <source>
        <dbReference type="ARBA" id="ARBA00022842"/>
    </source>
</evidence>
<dbReference type="SUPFAM" id="SSF53335">
    <property type="entry name" value="S-adenosyl-L-methionine-dependent methyltransferases"/>
    <property type="match status" value="1"/>
</dbReference>
<keyword evidence="5" id="KW-0460">Magnesium</keyword>
<evidence type="ECO:0000313" key="6">
    <source>
        <dbReference type="EMBL" id="KAL1566452.1"/>
    </source>
</evidence>
<dbReference type="InterPro" id="IPR005299">
    <property type="entry name" value="MeTrfase_7"/>
</dbReference>
<name>A0ABD1ICL0_SALDI</name>
<gene>
    <name evidence="6" type="ORF">AAHA92_02061</name>
</gene>
<dbReference type="GO" id="GO:0102118">
    <property type="term" value="F:gibberellin A4 carboxyl methyltransferase activity"/>
    <property type="evidence" value="ECO:0007669"/>
    <property type="project" value="UniProtKB-EC"/>
</dbReference>
<evidence type="ECO:0000256" key="4">
    <source>
        <dbReference type="ARBA" id="ARBA00022723"/>
    </source>
</evidence>
<accession>A0ABD1ICL0</accession>
<protein>
    <submittedName>
        <fullName evidence="6">Gibberellin A4 carboxyl methyltransferase</fullName>
        <ecNumber evidence="6">2.1.1.276</ecNumber>
    </submittedName>
</protein>
<dbReference type="Proteomes" id="UP001567538">
    <property type="component" value="Unassembled WGS sequence"/>
</dbReference>
<keyword evidence="3 6" id="KW-0808">Transferase</keyword>
<proteinExistence type="inferred from homology"/>
<dbReference type="EMBL" id="JBEAFC010000002">
    <property type="protein sequence ID" value="KAL1566452.1"/>
    <property type="molecule type" value="Genomic_DNA"/>
</dbReference>
<dbReference type="GO" id="GO:0032259">
    <property type="term" value="P:methylation"/>
    <property type="evidence" value="ECO:0007669"/>
    <property type="project" value="UniProtKB-KW"/>
</dbReference>